<proteinExistence type="inferred from homology"/>
<dbReference type="Gene3D" id="3.40.50.10070">
    <property type="entry name" value="TolB, N-terminal domain"/>
    <property type="match status" value="1"/>
</dbReference>
<evidence type="ECO:0000256" key="2">
    <source>
        <dbReference type="SAM" id="SignalP"/>
    </source>
</evidence>
<dbReference type="PANTHER" id="PTHR36842:SF1">
    <property type="entry name" value="PROTEIN TOLB"/>
    <property type="match status" value="1"/>
</dbReference>
<reference evidence="4 5" key="1">
    <citation type="submission" date="2017-08" db="EMBL/GenBank/DDBJ databases">
        <title>Reclassification of Bisgaard taxon 37 and 44.</title>
        <authorList>
            <person name="Christensen H."/>
        </authorList>
    </citation>
    <scope>NUCLEOTIDE SEQUENCE [LARGE SCALE GENOMIC DNA]</scope>
    <source>
        <strain evidence="4 5">111</strain>
    </source>
</reference>
<dbReference type="Gene3D" id="2.120.10.30">
    <property type="entry name" value="TolB, C-terminal domain"/>
    <property type="match status" value="1"/>
</dbReference>
<dbReference type="Proteomes" id="UP000265916">
    <property type="component" value="Unassembled WGS sequence"/>
</dbReference>
<name>A0A3A1YRA2_9GAMM</name>
<dbReference type="OrthoDB" id="9802240at2"/>
<feature type="domain" description="TolB N-terminal" evidence="3">
    <location>
        <begin position="43"/>
        <end position="137"/>
    </location>
</feature>
<keyword evidence="2" id="KW-0732">Signal</keyword>
<dbReference type="PANTHER" id="PTHR36842">
    <property type="entry name" value="PROTEIN TOLB HOMOLOG"/>
    <property type="match status" value="1"/>
</dbReference>
<evidence type="ECO:0000259" key="3">
    <source>
        <dbReference type="Pfam" id="PF04052"/>
    </source>
</evidence>
<dbReference type="GO" id="GO:0042597">
    <property type="term" value="C:periplasmic space"/>
    <property type="evidence" value="ECO:0007669"/>
    <property type="project" value="InterPro"/>
</dbReference>
<feature type="signal peptide" evidence="2">
    <location>
        <begin position="1"/>
        <end position="25"/>
    </location>
</feature>
<dbReference type="RefSeq" id="WP_119530272.1">
    <property type="nucleotide sequence ID" value="NZ_JBHSSP010000037.1"/>
</dbReference>
<evidence type="ECO:0000313" key="4">
    <source>
        <dbReference type="EMBL" id="RIY39698.1"/>
    </source>
</evidence>
<dbReference type="SUPFAM" id="SSF52964">
    <property type="entry name" value="TolB, N-terminal domain"/>
    <property type="match status" value="1"/>
</dbReference>
<dbReference type="EMBL" id="NRJG01000028">
    <property type="protein sequence ID" value="RIY39698.1"/>
    <property type="molecule type" value="Genomic_DNA"/>
</dbReference>
<dbReference type="InterPro" id="IPR011659">
    <property type="entry name" value="WD40"/>
</dbReference>
<sequence length="446" mass="48406">MIKVFSSYKLWGVGLACFYALTGYAETSSNITPVTDPNTSSTVINIDQGTHQAQKIAIANFSYAPGVNIQNKLETIIGADLQNTGIFAPVYAQNFPQDMNTPINPNVWNQAGVFYLVTGAVSPAGQGYKLDYNLYDMSGAICPVGQACISRSVTYTPGDQRKLAHAAADSVFTAITKKLSDFLTKIAYVQQPIAGVNEYNLYIADYDGYNAKKIYTSSKPILSPDWSPDNSNLAFVTYTTFSSVIMQYNLASGRVYTVVNRLGNSSAPAYSADGNYLAYVYGNNGKFDIYLRNLKNNSERNLTNGAGRNSEPAWYGNSLIFTSDRGGNAAIYQMDLGSGQAYRISRTSGQTTNADVSYSAKTMVFINRDRITAQDLTTGKTTALSSTYLDEGLTLSPNGQMVIYSSTVGNNKRLNLISIDGYNRVTLPLTQGSYSNAAWSNAVTNP</sequence>
<dbReference type="InterPro" id="IPR011042">
    <property type="entry name" value="6-blade_b-propeller_TolB-like"/>
</dbReference>
<dbReference type="AlphaFoldDB" id="A0A3A1YRA2"/>
<dbReference type="SUPFAM" id="SSF69304">
    <property type="entry name" value="Tricorn protease N-terminal domain"/>
    <property type="match status" value="1"/>
</dbReference>
<dbReference type="Pfam" id="PF04052">
    <property type="entry name" value="TolB_N"/>
    <property type="match status" value="1"/>
</dbReference>
<gene>
    <name evidence="4" type="ORF">CKF58_01755</name>
</gene>
<dbReference type="GO" id="GO:0015031">
    <property type="term" value="P:protein transport"/>
    <property type="evidence" value="ECO:0007669"/>
    <property type="project" value="InterPro"/>
</dbReference>
<accession>A0A3A1YRA2</accession>
<comment type="similarity">
    <text evidence="1">Belongs to the TolB family.</text>
</comment>
<evidence type="ECO:0000256" key="1">
    <source>
        <dbReference type="ARBA" id="ARBA00009820"/>
    </source>
</evidence>
<evidence type="ECO:0000313" key="5">
    <source>
        <dbReference type="Proteomes" id="UP000265916"/>
    </source>
</evidence>
<feature type="chain" id="PRO_5017186504" description="TolB N-terminal domain-containing protein" evidence="2">
    <location>
        <begin position="26"/>
        <end position="446"/>
    </location>
</feature>
<keyword evidence="5" id="KW-1185">Reference proteome</keyword>
<dbReference type="Pfam" id="PF07676">
    <property type="entry name" value="PD40"/>
    <property type="match status" value="3"/>
</dbReference>
<dbReference type="InterPro" id="IPR007195">
    <property type="entry name" value="TolB_N"/>
</dbReference>
<organism evidence="4 5">
    <name type="scientific">Psittacicella hinzii</name>
    <dbReference type="NCBI Taxonomy" id="2028575"/>
    <lineage>
        <taxon>Bacteria</taxon>
        <taxon>Pseudomonadati</taxon>
        <taxon>Pseudomonadota</taxon>
        <taxon>Gammaproteobacteria</taxon>
        <taxon>Pasteurellales</taxon>
        <taxon>Psittacicellaceae</taxon>
        <taxon>Psittacicella</taxon>
    </lineage>
</organism>
<protein>
    <recommendedName>
        <fullName evidence="3">TolB N-terminal domain-containing protein</fullName>
    </recommendedName>
</protein>
<comment type="caution">
    <text evidence="4">The sequence shown here is derived from an EMBL/GenBank/DDBJ whole genome shotgun (WGS) entry which is preliminary data.</text>
</comment>